<dbReference type="InterPro" id="IPR017926">
    <property type="entry name" value="GATASE"/>
</dbReference>
<dbReference type="Gene3D" id="3.40.50.880">
    <property type="match status" value="1"/>
</dbReference>
<reference evidence="2" key="1">
    <citation type="journal article" date="2014" name="Int. J. Syst. Evol. Microbiol.">
        <title>Complete genome sequence of Corynebacterium casei LMG S-19264T (=DSM 44701T), isolated from a smear-ripened cheese.</title>
        <authorList>
            <consortium name="US DOE Joint Genome Institute (JGI-PGF)"/>
            <person name="Walter F."/>
            <person name="Albersmeier A."/>
            <person name="Kalinowski J."/>
            <person name="Ruckert C."/>
        </authorList>
    </citation>
    <scope>NUCLEOTIDE SEQUENCE</scope>
    <source>
        <strain evidence="2">JCM 3051</strain>
    </source>
</reference>
<gene>
    <name evidence="2" type="ORF">GCM10010102_28150</name>
</gene>
<dbReference type="PROSITE" id="PS51273">
    <property type="entry name" value="GATASE_TYPE_1"/>
    <property type="match status" value="1"/>
</dbReference>
<dbReference type="EMBL" id="BMPT01000011">
    <property type="protein sequence ID" value="GGM31186.1"/>
    <property type="molecule type" value="Genomic_DNA"/>
</dbReference>
<dbReference type="GO" id="GO:0005829">
    <property type="term" value="C:cytosol"/>
    <property type="evidence" value="ECO:0007669"/>
    <property type="project" value="TreeGrafter"/>
</dbReference>
<organism evidence="2 3">
    <name type="scientific">Promicromonospora citrea</name>
    <dbReference type="NCBI Taxonomy" id="43677"/>
    <lineage>
        <taxon>Bacteria</taxon>
        <taxon>Bacillati</taxon>
        <taxon>Actinomycetota</taxon>
        <taxon>Actinomycetes</taxon>
        <taxon>Micrococcales</taxon>
        <taxon>Promicromonosporaceae</taxon>
        <taxon>Promicromonospora</taxon>
    </lineage>
</organism>
<dbReference type="AlphaFoldDB" id="A0A8H9GJ10"/>
<protein>
    <submittedName>
        <fullName evidence="2">Aminotransferase</fullName>
    </submittedName>
</protein>
<evidence type="ECO:0000313" key="2">
    <source>
        <dbReference type="EMBL" id="GGM31186.1"/>
    </source>
</evidence>
<keyword evidence="2" id="KW-0808">Transferase</keyword>
<dbReference type="Pfam" id="PF00117">
    <property type="entry name" value="GATase"/>
    <property type="match status" value="1"/>
</dbReference>
<evidence type="ECO:0000259" key="1">
    <source>
        <dbReference type="Pfam" id="PF00117"/>
    </source>
</evidence>
<dbReference type="InterPro" id="IPR044992">
    <property type="entry name" value="ChyE-like"/>
</dbReference>
<keyword evidence="2" id="KW-0032">Aminotransferase</keyword>
<dbReference type="Proteomes" id="UP000655589">
    <property type="component" value="Unassembled WGS sequence"/>
</dbReference>
<proteinExistence type="predicted"/>
<dbReference type="PANTHER" id="PTHR42695:SF5">
    <property type="entry name" value="GLUTAMINE AMIDOTRANSFERASE YLR126C-RELATED"/>
    <property type="match status" value="1"/>
</dbReference>
<dbReference type="CDD" id="cd01741">
    <property type="entry name" value="GATase1_1"/>
    <property type="match status" value="1"/>
</dbReference>
<comment type="caution">
    <text evidence="2">The sequence shown here is derived from an EMBL/GenBank/DDBJ whole genome shotgun (WGS) entry which is preliminary data.</text>
</comment>
<evidence type="ECO:0000313" key="3">
    <source>
        <dbReference type="Proteomes" id="UP000655589"/>
    </source>
</evidence>
<dbReference type="GO" id="GO:0008483">
    <property type="term" value="F:transaminase activity"/>
    <property type="evidence" value="ECO:0007669"/>
    <property type="project" value="UniProtKB-KW"/>
</dbReference>
<sequence>MTRVLVVLNSPTSSMGRLEQLLPESGLDPVLTPAAELPATLDGFAGVVLLGGGFMPDDDAGHPYLAQERRLAVQALADEVPLLGLCLGGQLLAHVTGGGVTARSGETERGMCALTVLPEAADDPVLGDLPGAPPGAAGALWMIENHEDSVTALPPSATLLVSSPACAVQAFRVGEAAWGLQFHPEARPDRVATWDEAALSEQGIDRTALAEAALARATENEAQSRALVAGWADVVRAAA</sequence>
<reference evidence="2" key="2">
    <citation type="submission" date="2020-09" db="EMBL/GenBank/DDBJ databases">
        <authorList>
            <person name="Sun Q."/>
            <person name="Ohkuma M."/>
        </authorList>
    </citation>
    <scope>NUCLEOTIDE SEQUENCE</scope>
    <source>
        <strain evidence="2">JCM 3051</strain>
    </source>
</reference>
<name>A0A8H9GJ10_9MICO</name>
<dbReference type="SUPFAM" id="SSF52317">
    <property type="entry name" value="Class I glutamine amidotransferase-like"/>
    <property type="match status" value="1"/>
</dbReference>
<keyword evidence="3" id="KW-1185">Reference proteome</keyword>
<dbReference type="InterPro" id="IPR029062">
    <property type="entry name" value="Class_I_gatase-like"/>
</dbReference>
<accession>A0A8H9GJ10</accession>
<dbReference type="RefSeq" id="WP_171104709.1">
    <property type="nucleotide sequence ID" value="NZ_BMPT01000011.1"/>
</dbReference>
<dbReference type="PANTHER" id="PTHR42695">
    <property type="entry name" value="GLUTAMINE AMIDOTRANSFERASE YLR126C-RELATED"/>
    <property type="match status" value="1"/>
</dbReference>
<feature type="domain" description="Glutamine amidotransferase" evidence="1">
    <location>
        <begin position="33"/>
        <end position="188"/>
    </location>
</feature>